<protein>
    <submittedName>
        <fullName evidence="1">Uncharacterized protein</fullName>
    </submittedName>
</protein>
<evidence type="ECO:0000313" key="1">
    <source>
        <dbReference type="EMBL" id="AAS95694.1"/>
    </source>
</evidence>
<reference evidence="1 2" key="1">
    <citation type="journal article" date="2004" name="Nat. Biotechnol.">
        <title>The genome sequence of the anaerobic, sulfate-reducing bacterium Desulfovibrio vulgaris Hildenborough.</title>
        <authorList>
            <person name="Heidelberg J.F."/>
            <person name="Seshadri R."/>
            <person name="Haveman S.A."/>
            <person name="Hemme C.L."/>
            <person name="Paulsen I.T."/>
            <person name="Kolonay J.F."/>
            <person name="Eisen J.A."/>
            <person name="Ward N."/>
            <person name="Methe B."/>
            <person name="Brinkac L.M."/>
            <person name="Daugherty S.C."/>
            <person name="Deboy R.T."/>
            <person name="Dodson R.J."/>
            <person name="Durkin A.S."/>
            <person name="Madupu R."/>
            <person name="Nelson W.C."/>
            <person name="Sullivan S.A."/>
            <person name="Fouts D."/>
            <person name="Haft D.H."/>
            <person name="Selengut J."/>
            <person name="Peterson J.D."/>
            <person name="Davidsen T.M."/>
            <person name="Zafar N."/>
            <person name="Zhou L."/>
            <person name="Radune D."/>
            <person name="Dimitrov G."/>
            <person name="Hance M."/>
            <person name="Tran K."/>
            <person name="Khouri H."/>
            <person name="Gill J."/>
            <person name="Utterback T.R."/>
            <person name="Feldblyum T.V."/>
            <person name="Wall J.D."/>
            <person name="Voordouw G."/>
            <person name="Fraser C.M."/>
        </authorList>
    </citation>
    <scope>NUCLEOTIDE SEQUENCE [LARGE SCALE GENOMIC DNA]</scope>
    <source>
        <strain evidence="2">ATCC 29579 / DSM 644 / NCIMB 8303 / VKM B-1760 / Hildenborough</strain>
    </source>
</reference>
<proteinExistence type="predicted"/>
<organism evidence="1 2">
    <name type="scientific">Nitratidesulfovibrio vulgaris (strain ATCC 29579 / DSM 644 / CCUG 34227 / NCIMB 8303 / VKM B-1760 / Hildenborough)</name>
    <name type="common">Desulfovibrio vulgaris</name>
    <dbReference type="NCBI Taxonomy" id="882"/>
    <lineage>
        <taxon>Bacteria</taxon>
        <taxon>Pseudomonadati</taxon>
        <taxon>Thermodesulfobacteriota</taxon>
        <taxon>Desulfovibrionia</taxon>
        <taxon>Desulfovibrionales</taxon>
        <taxon>Desulfovibrionaceae</taxon>
        <taxon>Nitratidesulfovibrio</taxon>
    </lineage>
</organism>
<dbReference type="EnsemblBacteria" id="AAS95694">
    <property type="protein sequence ID" value="AAS95694"/>
    <property type="gene ID" value="DVU_1216"/>
</dbReference>
<sequence>MSECRYALVCPARCVKSMSMPYFSPQCHPASPPSGHDAGCAITMPDVPSPCRMYPLQAGSPSIRPEVQASGGQS</sequence>
<dbReference type="KEGG" id="dvu:DVU_1216"/>
<name>Q72CR7_NITV2</name>
<dbReference type="Proteomes" id="UP000002194">
    <property type="component" value="Chromosome"/>
</dbReference>
<dbReference type="AlphaFoldDB" id="Q72CR7"/>
<evidence type="ECO:0000313" key="2">
    <source>
        <dbReference type="Proteomes" id="UP000002194"/>
    </source>
</evidence>
<gene>
    <name evidence="1" type="ordered locus">DVU_1216</name>
</gene>
<keyword evidence="2" id="KW-1185">Reference proteome</keyword>
<dbReference type="HOGENOM" id="CLU_2681785_0_0_7"/>
<dbReference type="EMBL" id="AE017285">
    <property type="protein sequence ID" value="AAS95694.1"/>
    <property type="molecule type" value="Genomic_DNA"/>
</dbReference>
<accession>Q72CR7</accession>
<dbReference type="PaxDb" id="882-DVU_1216"/>